<dbReference type="InterPro" id="IPR002881">
    <property type="entry name" value="DUF58"/>
</dbReference>
<feature type="non-terminal residue" evidence="2">
    <location>
        <position position="297"/>
    </location>
</feature>
<dbReference type="Proteomes" id="UP000702544">
    <property type="component" value="Unassembled WGS sequence"/>
</dbReference>
<dbReference type="EMBL" id="JAACAK010000112">
    <property type="protein sequence ID" value="NIR76010.1"/>
    <property type="molecule type" value="Genomic_DNA"/>
</dbReference>
<dbReference type="SMART" id="SM00327">
    <property type="entry name" value="VWA"/>
    <property type="match status" value="1"/>
</dbReference>
<dbReference type="PANTHER" id="PTHR33608:SF6">
    <property type="entry name" value="BLL2464 PROTEIN"/>
    <property type="match status" value="1"/>
</dbReference>
<dbReference type="SUPFAM" id="SSF53300">
    <property type="entry name" value="vWA-like"/>
    <property type="match status" value="1"/>
</dbReference>
<accession>A0AAE4Z8Y9</accession>
<dbReference type="InterPro" id="IPR036465">
    <property type="entry name" value="vWFA_dom_sf"/>
</dbReference>
<evidence type="ECO:0000313" key="3">
    <source>
        <dbReference type="Proteomes" id="UP000702544"/>
    </source>
</evidence>
<feature type="domain" description="VWFA" evidence="1">
    <location>
        <begin position="84"/>
        <end position="269"/>
    </location>
</feature>
<proteinExistence type="predicted"/>
<dbReference type="InterPro" id="IPR002035">
    <property type="entry name" value="VWF_A"/>
</dbReference>
<comment type="caution">
    <text evidence="2">The sequence shown here is derived from an EMBL/GenBank/DDBJ whole genome shotgun (WGS) entry which is preliminary data.</text>
</comment>
<sequence>MAATTQSVPREVLRQVKLIELRTRGLVNTVFSGEYQSVFKGHGMEFAEVREYAAGDDYRSIDWNVSARMGHPYVKKYTEERELTVLFAVDLSGSEQFGTRGRFKAELAAEVAAVLAMAAIKNNDRVGLVTFTDRVEEFVPPKKGRRHALRLIRDLLAFRPTGRGTDLRVALDYLGRIVRHRAIIFLISDFLDADFERSLKVVSRRHDVVAVTVSDPREHAIPDVGYLELVDAETDRRVVLDSGNRYVREQFEYLANEEEVRLRQLLRRLSIDQIEIQTDRSYVKPLIEFFHARERKL</sequence>
<dbReference type="Gene3D" id="3.40.50.410">
    <property type="entry name" value="von Willebrand factor, type A domain"/>
    <property type="match status" value="1"/>
</dbReference>
<organism evidence="2 3">
    <name type="scientific">Candidatus Kutchimonas denitrificans</name>
    <dbReference type="NCBI Taxonomy" id="3056748"/>
    <lineage>
        <taxon>Bacteria</taxon>
        <taxon>Pseudomonadati</taxon>
        <taxon>Gemmatimonadota</taxon>
        <taxon>Gemmatimonadia</taxon>
        <taxon>Candidatus Palauibacterales</taxon>
        <taxon>Candidatus Palauibacteraceae</taxon>
        <taxon>Candidatus Kutchimonas</taxon>
    </lineage>
</organism>
<gene>
    <name evidence="2" type="ORF">GWO12_13020</name>
</gene>
<dbReference type="PANTHER" id="PTHR33608">
    <property type="entry name" value="BLL2464 PROTEIN"/>
    <property type="match status" value="1"/>
</dbReference>
<dbReference type="PROSITE" id="PS50234">
    <property type="entry name" value="VWFA"/>
    <property type="match status" value="1"/>
</dbReference>
<evidence type="ECO:0000313" key="2">
    <source>
        <dbReference type="EMBL" id="NIR76010.1"/>
    </source>
</evidence>
<dbReference type="Pfam" id="PF01882">
    <property type="entry name" value="DUF58"/>
    <property type="match status" value="1"/>
</dbReference>
<dbReference type="AlphaFoldDB" id="A0AAE4Z8Y9"/>
<evidence type="ECO:0000259" key="1">
    <source>
        <dbReference type="PROSITE" id="PS50234"/>
    </source>
</evidence>
<name>A0AAE4Z8Y9_9BACT</name>
<reference evidence="2 3" key="1">
    <citation type="submission" date="2020-01" db="EMBL/GenBank/DDBJ databases">
        <title>Genomes assembled from Gulf of Kutch pelagic sediment metagenomes.</title>
        <authorList>
            <person name="Chandrashekar M."/>
            <person name="Mahajan M.S."/>
            <person name="Dave K.J."/>
            <person name="Vatsa P."/>
            <person name="Nathani N.M."/>
        </authorList>
    </citation>
    <scope>NUCLEOTIDE SEQUENCE [LARGE SCALE GENOMIC DNA]</scope>
    <source>
        <strain evidence="2">KS3-K002</strain>
    </source>
</reference>
<protein>
    <submittedName>
        <fullName evidence="2">DUF58 domain-containing protein</fullName>
    </submittedName>
</protein>